<dbReference type="CDD" id="cd00093">
    <property type="entry name" value="HTH_XRE"/>
    <property type="match status" value="1"/>
</dbReference>
<dbReference type="SUPFAM" id="SSF47413">
    <property type="entry name" value="lambda repressor-like DNA-binding domains"/>
    <property type="match status" value="1"/>
</dbReference>
<dbReference type="GO" id="GO:0003677">
    <property type="term" value="F:DNA binding"/>
    <property type="evidence" value="ECO:0007669"/>
    <property type="project" value="InterPro"/>
</dbReference>
<dbReference type="GO" id="GO:0016779">
    <property type="term" value="F:nucleotidyltransferase activity"/>
    <property type="evidence" value="ECO:0007669"/>
    <property type="project" value="UniProtKB-KW"/>
</dbReference>
<evidence type="ECO:0000256" key="10">
    <source>
        <dbReference type="SAM" id="MobiDB-lite"/>
    </source>
</evidence>
<dbReference type="Proteomes" id="UP000076218">
    <property type="component" value="Unassembled WGS sequence"/>
</dbReference>
<dbReference type="InterPro" id="IPR010982">
    <property type="entry name" value="Lambda_DNA-bd_dom_sf"/>
</dbReference>
<keyword evidence="6" id="KW-0547">Nucleotide-binding</keyword>
<keyword evidence="7" id="KW-0067">ATP-binding</keyword>
<reference evidence="12 13" key="1">
    <citation type="submission" date="2016-01" db="EMBL/GenBank/DDBJ databases">
        <title>Draft genome sequence of Clavibacter michiganensis subsp. tessellarius DOAB 609.</title>
        <authorList>
            <person name="Tambong J.T."/>
        </authorList>
    </citation>
    <scope>NUCLEOTIDE SEQUENCE [LARGE SCALE GENOMIC DNA]</scope>
    <source>
        <strain evidence="12 13">DOAB 609</strain>
    </source>
</reference>
<dbReference type="STRING" id="31965.AWH51_09050"/>
<dbReference type="PANTHER" id="PTHR33571">
    <property type="entry name" value="SSL8005 PROTEIN"/>
    <property type="match status" value="1"/>
</dbReference>
<organism evidence="12 13">
    <name type="scientific">Clavibacter tessellarius</name>
    <dbReference type="NCBI Taxonomy" id="31965"/>
    <lineage>
        <taxon>Bacteria</taxon>
        <taxon>Bacillati</taxon>
        <taxon>Actinomycetota</taxon>
        <taxon>Actinomycetes</taxon>
        <taxon>Micrococcales</taxon>
        <taxon>Microbacteriaceae</taxon>
        <taxon>Clavibacter</taxon>
    </lineage>
</organism>
<comment type="similarity">
    <text evidence="9">Belongs to the MntA antitoxin family.</text>
</comment>
<evidence type="ECO:0000256" key="1">
    <source>
        <dbReference type="ARBA" id="ARBA00001946"/>
    </source>
</evidence>
<keyword evidence="3" id="KW-0808">Transferase</keyword>
<evidence type="ECO:0000256" key="3">
    <source>
        <dbReference type="ARBA" id="ARBA00022679"/>
    </source>
</evidence>
<dbReference type="GO" id="GO:0005524">
    <property type="term" value="F:ATP binding"/>
    <property type="evidence" value="ECO:0007669"/>
    <property type="project" value="UniProtKB-KW"/>
</dbReference>
<dbReference type="CDD" id="cd05403">
    <property type="entry name" value="NT_KNTase_like"/>
    <property type="match status" value="1"/>
</dbReference>
<dbReference type="EMBL" id="LQXA01000028">
    <property type="protein sequence ID" value="KZC95278.1"/>
    <property type="molecule type" value="Genomic_DNA"/>
</dbReference>
<evidence type="ECO:0000256" key="5">
    <source>
        <dbReference type="ARBA" id="ARBA00022723"/>
    </source>
</evidence>
<dbReference type="Gene3D" id="1.10.260.40">
    <property type="entry name" value="lambda repressor-like DNA-binding domains"/>
    <property type="match status" value="1"/>
</dbReference>
<dbReference type="Pfam" id="PF01381">
    <property type="entry name" value="HTH_3"/>
    <property type="match status" value="1"/>
</dbReference>
<evidence type="ECO:0000256" key="4">
    <source>
        <dbReference type="ARBA" id="ARBA00022695"/>
    </source>
</evidence>
<keyword evidence="2" id="KW-1277">Toxin-antitoxin system</keyword>
<keyword evidence="8" id="KW-0460">Magnesium</keyword>
<accession>A0A154V1N1</accession>
<dbReference type="PROSITE" id="PS50943">
    <property type="entry name" value="HTH_CROC1"/>
    <property type="match status" value="1"/>
</dbReference>
<dbReference type="OrthoDB" id="9803128at2"/>
<dbReference type="InterPro" id="IPR052038">
    <property type="entry name" value="Type-VII_TA_antitoxin"/>
</dbReference>
<evidence type="ECO:0000256" key="8">
    <source>
        <dbReference type="ARBA" id="ARBA00022842"/>
    </source>
</evidence>
<gene>
    <name evidence="12" type="ORF">AWH51_09050</name>
</gene>
<dbReference type="SUPFAM" id="SSF81301">
    <property type="entry name" value="Nucleotidyltransferase"/>
    <property type="match status" value="1"/>
</dbReference>
<dbReference type="PANTHER" id="PTHR33571:SF12">
    <property type="entry name" value="BSL3053 PROTEIN"/>
    <property type="match status" value="1"/>
</dbReference>
<evidence type="ECO:0000256" key="6">
    <source>
        <dbReference type="ARBA" id="ARBA00022741"/>
    </source>
</evidence>
<evidence type="ECO:0000256" key="9">
    <source>
        <dbReference type="ARBA" id="ARBA00038276"/>
    </source>
</evidence>
<dbReference type="InterPro" id="IPR002934">
    <property type="entry name" value="Polymerase_NTP_transf_dom"/>
</dbReference>
<dbReference type="Pfam" id="PF01909">
    <property type="entry name" value="NTP_transf_2"/>
    <property type="match status" value="1"/>
</dbReference>
<dbReference type="InterPro" id="IPR043519">
    <property type="entry name" value="NT_sf"/>
</dbReference>
<name>A0A154V1N1_9MICO</name>
<protein>
    <submittedName>
        <fullName evidence="12">Cro/Cl family transcriptional regulator</fullName>
    </submittedName>
</protein>
<dbReference type="SMART" id="SM00530">
    <property type="entry name" value="HTH_XRE"/>
    <property type="match status" value="1"/>
</dbReference>
<dbReference type="Gene3D" id="3.30.460.10">
    <property type="entry name" value="Beta Polymerase, domain 2"/>
    <property type="match status" value="1"/>
</dbReference>
<evidence type="ECO:0000259" key="11">
    <source>
        <dbReference type="PROSITE" id="PS50943"/>
    </source>
</evidence>
<dbReference type="InterPro" id="IPR001387">
    <property type="entry name" value="Cro/C1-type_HTH"/>
</dbReference>
<evidence type="ECO:0000313" key="12">
    <source>
        <dbReference type="EMBL" id="KZC95278.1"/>
    </source>
</evidence>
<feature type="region of interest" description="Disordered" evidence="10">
    <location>
        <begin position="24"/>
        <end position="49"/>
    </location>
</feature>
<proteinExistence type="inferred from homology"/>
<comment type="cofactor">
    <cofactor evidence="1">
        <name>Mg(2+)</name>
        <dbReference type="ChEBI" id="CHEBI:18420"/>
    </cofactor>
</comment>
<keyword evidence="4" id="KW-0548">Nucleotidyltransferase</keyword>
<evidence type="ECO:0000313" key="13">
    <source>
        <dbReference type="Proteomes" id="UP000076218"/>
    </source>
</evidence>
<feature type="domain" description="HTH cro/C1-type" evidence="11">
    <location>
        <begin position="10"/>
        <end position="65"/>
    </location>
</feature>
<keyword evidence="5" id="KW-0479">Metal-binding</keyword>
<sequence length="153" mass="16698">MSEASIGEELRRLRREMALSQRELAARTGVPQPNIAAYESGRRQPSPETLERLGSVLRVPSLERVRASRERILEVAARRRLSDVRVFGSVARGDATAGSDVDLLVHPAPDASLFDLAGFMAEVTELLGLHVDVVSDRGTGPVMDRIRTEAVAL</sequence>
<dbReference type="AlphaFoldDB" id="A0A154V1N1"/>
<comment type="caution">
    <text evidence="12">The sequence shown here is derived from an EMBL/GenBank/DDBJ whole genome shotgun (WGS) entry which is preliminary data.</text>
</comment>
<dbReference type="RefSeq" id="WP_063071411.1">
    <property type="nucleotide sequence ID" value="NZ_LQXA01000028.1"/>
</dbReference>
<evidence type="ECO:0000256" key="7">
    <source>
        <dbReference type="ARBA" id="ARBA00022840"/>
    </source>
</evidence>
<dbReference type="GO" id="GO:0046872">
    <property type="term" value="F:metal ion binding"/>
    <property type="evidence" value="ECO:0007669"/>
    <property type="project" value="UniProtKB-KW"/>
</dbReference>
<evidence type="ECO:0000256" key="2">
    <source>
        <dbReference type="ARBA" id="ARBA00022649"/>
    </source>
</evidence>